<name>L2GL11_VITCO</name>
<dbReference type="InterPro" id="IPR029061">
    <property type="entry name" value="THDP-binding"/>
</dbReference>
<dbReference type="SUPFAM" id="SSF52922">
    <property type="entry name" value="TK C-terminal domain-like"/>
    <property type="match status" value="1"/>
</dbReference>
<dbReference type="AlphaFoldDB" id="L2GL11"/>
<evidence type="ECO:0000313" key="16">
    <source>
        <dbReference type="EMBL" id="ELA41170.1"/>
    </source>
</evidence>
<evidence type="ECO:0000256" key="5">
    <source>
        <dbReference type="ARBA" id="ARBA00001964"/>
    </source>
</evidence>
<evidence type="ECO:0000256" key="4">
    <source>
        <dbReference type="ARBA" id="ARBA00001946"/>
    </source>
</evidence>
<keyword evidence="10" id="KW-0479">Metal-binding</keyword>
<evidence type="ECO:0000256" key="2">
    <source>
        <dbReference type="ARBA" id="ARBA00001936"/>
    </source>
</evidence>
<evidence type="ECO:0000313" key="17">
    <source>
        <dbReference type="Proteomes" id="UP000011082"/>
    </source>
</evidence>
<dbReference type="EMBL" id="JH370148">
    <property type="protein sequence ID" value="ELA41170.1"/>
    <property type="molecule type" value="Genomic_DNA"/>
</dbReference>
<evidence type="ECO:0000259" key="15">
    <source>
        <dbReference type="SMART" id="SM00861"/>
    </source>
</evidence>
<dbReference type="FunCoup" id="L2GL11">
    <property type="interactions" value="81"/>
</dbReference>
<dbReference type="InterPro" id="IPR005475">
    <property type="entry name" value="Transketolase-like_Pyr-bd"/>
</dbReference>
<dbReference type="FunFam" id="3.40.50.970:FF:000045">
    <property type="entry name" value="Transketolase"/>
    <property type="match status" value="1"/>
</dbReference>
<evidence type="ECO:0000256" key="3">
    <source>
        <dbReference type="ARBA" id="ARBA00001941"/>
    </source>
</evidence>
<comment type="similarity">
    <text evidence="6">Belongs to the transketolase family.</text>
</comment>
<dbReference type="GO" id="GO:0005829">
    <property type="term" value="C:cytosol"/>
    <property type="evidence" value="ECO:0007669"/>
    <property type="project" value="TreeGrafter"/>
</dbReference>
<organism evidence="16 17">
    <name type="scientific">Vittaforma corneae (strain ATCC 50505)</name>
    <name type="common">Microsporidian parasite</name>
    <name type="synonym">Nosema corneum</name>
    <dbReference type="NCBI Taxonomy" id="993615"/>
    <lineage>
        <taxon>Eukaryota</taxon>
        <taxon>Fungi</taxon>
        <taxon>Fungi incertae sedis</taxon>
        <taxon>Microsporidia</taxon>
        <taxon>Nosematidae</taxon>
        <taxon>Vittaforma</taxon>
    </lineage>
</organism>
<dbReference type="Proteomes" id="UP000011082">
    <property type="component" value="Unassembled WGS sequence"/>
</dbReference>
<dbReference type="GO" id="GO:0004802">
    <property type="term" value="F:transketolase activity"/>
    <property type="evidence" value="ECO:0007669"/>
    <property type="project" value="UniProtKB-EC"/>
</dbReference>
<dbReference type="STRING" id="993615.L2GL11"/>
<dbReference type="SMART" id="SM00861">
    <property type="entry name" value="Transket_pyr"/>
    <property type="match status" value="1"/>
</dbReference>
<comment type="catalytic activity">
    <reaction evidence="14">
        <text>D-sedoheptulose 7-phosphate + D-glyceraldehyde 3-phosphate = aldehydo-D-ribose 5-phosphate + D-xylulose 5-phosphate</text>
        <dbReference type="Rhea" id="RHEA:10508"/>
        <dbReference type="ChEBI" id="CHEBI:57483"/>
        <dbReference type="ChEBI" id="CHEBI:57737"/>
        <dbReference type="ChEBI" id="CHEBI:58273"/>
        <dbReference type="ChEBI" id="CHEBI:59776"/>
        <dbReference type="EC" id="2.2.1.1"/>
    </reaction>
</comment>
<proteinExistence type="inferred from homology"/>
<evidence type="ECO:0000256" key="1">
    <source>
        <dbReference type="ARBA" id="ARBA00001913"/>
    </source>
</evidence>
<gene>
    <name evidence="16" type="ORF">VICG_01769</name>
</gene>
<dbReference type="CDD" id="cd07033">
    <property type="entry name" value="TPP_PYR_DXS_TK_like"/>
    <property type="match status" value="1"/>
</dbReference>
<dbReference type="Pfam" id="PF02779">
    <property type="entry name" value="Transket_pyr"/>
    <property type="match status" value="1"/>
</dbReference>
<evidence type="ECO:0000256" key="6">
    <source>
        <dbReference type="ARBA" id="ARBA00007131"/>
    </source>
</evidence>
<comment type="cofactor">
    <cofactor evidence="2">
        <name>Mn(2+)</name>
        <dbReference type="ChEBI" id="CHEBI:29035"/>
    </cofactor>
</comment>
<sequence length="672" mass="75470">MAVTNKYHAHLLFKFLFGLCNMVKEVENIKTLCADIVERAKSGHPGAPLGLSQFIHILYTEYLHLNPDDPKWLHRDIFVLSNGHACVIQYLMNHLIGFLPFEELLNFRQLNSKTPGHPERNDCGIEISTGPLGQGVASSVGFAISSKILQKYGLNNRVYCIFGDGCYQEGISQEAFSLCSKLGLDNITFIYDFNKTTIDGSTKLSMCENVVDRFKSLNFDVFEIEDDAEQIREVLSIKCNRAKVVVLHTRIGKDSELEGSSKCHGNPLGAENVLKLKEKLGMPKDKFYFSEDLVSAYRTAAERMRRHANETASLNGLPETLNEIIRSVEEHRQLEYWVKYNQDYVSETLATRIHFSNALNTVSTNVQLLCGCADLTPSIKGQINGTDDLSPDHFSENSYIRYGIREHAMCGVMNGIASHGIFTPVCGTFLNFATYGMPSIRMACLDRLKTIYVFTHDSIGLGEDGPTHQPIEVLSTLRALPNLTTYRPCDGRETRSALALALLNKKGPSAIILTRQKVSEIEWTSKANEKFCSRDASDIDEYSSVEKGGYYLIKEPGHDIVLMATGSEVELAVEVKKNLKEYRVSVVSIMSLELFEEQPEEYKLTILDRKAIRVSIEALSTFGWAKYSDLQIGLDMFGRSAPYKDVFGYFGFTPEAISEKIRRFIANLRSSK</sequence>
<dbReference type="InterPro" id="IPR033247">
    <property type="entry name" value="Transketolase_fam"/>
</dbReference>
<comment type="cofactor">
    <cofactor evidence="4">
        <name>Mg(2+)</name>
        <dbReference type="ChEBI" id="CHEBI:18420"/>
    </cofactor>
</comment>
<dbReference type="GO" id="GO:0006098">
    <property type="term" value="P:pentose-phosphate shunt"/>
    <property type="evidence" value="ECO:0007669"/>
    <property type="project" value="TreeGrafter"/>
</dbReference>
<dbReference type="GO" id="GO:0046872">
    <property type="term" value="F:metal ion binding"/>
    <property type="evidence" value="ECO:0007669"/>
    <property type="project" value="UniProtKB-KW"/>
</dbReference>
<dbReference type="InterPro" id="IPR005474">
    <property type="entry name" value="Transketolase_N"/>
</dbReference>
<dbReference type="SUPFAM" id="SSF52518">
    <property type="entry name" value="Thiamin diphosphate-binding fold (THDP-binding)"/>
    <property type="match status" value="2"/>
</dbReference>
<protein>
    <recommendedName>
        <fullName evidence="8">transketolase</fullName>
        <ecNumber evidence="8">2.2.1.1</ecNumber>
    </recommendedName>
</protein>
<dbReference type="HOGENOM" id="CLU_009227_0_0_1"/>
<reference evidence="17" key="1">
    <citation type="submission" date="2011-05" db="EMBL/GenBank/DDBJ databases">
        <title>The genome sequence of Vittaforma corneae strain ATCC 50505.</title>
        <authorList>
            <consortium name="The Broad Institute Genome Sequencing Platform"/>
            <person name="Cuomo C."/>
            <person name="Didier E."/>
            <person name="Bowers L."/>
            <person name="Young S.K."/>
            <person name="Zeng Q."/>
            <person name="Gargeya S."/>
            <person name="Fitzgerald M."/>
            <person name="Haas B."/>
            <person name="Abouelleil A."/>
            <person name="Alvarado L."/>
            <person name="Arachchi H.M."/>
            <person name="Berlin A."/>
            <person name="Chapman S.B."/>
            <person name="Gearin G."/>
            <person name="Goldberg J."/>
            <person name="Griggs A."/>
            <person name="Gujja S."/>
            <person name="Hansen M."/>
            <person name="Heiman D."/>
            <person name="Howarth C."/>
            <person name="Larimer J."/>
            <person name="Lui A."/>
            <person name="MacDonald P.J.P."/>
            <person name="McCowen C."/>
            <person name="Montmayeur A."/>
            <person name="Murphy C."/>
            <person name="Neiman D."/>
            <person name="Pearson M."/>
            <person name="Priest M."/>
            <person name="Roberts A."/>
            <person name="Saif S."/>
            <person name="Shea T."/>
            <person name="Sisk P."/>
            <person name="Stolte C."/>
            <person name="Sykes S."/>
            <person name="Wortman J."/>
            <person name="Nusbaum C."/>
            <person name="Birren B."/>
        </authorList>
    </citation>
    <scope>NUCLEOTIDE SEQUENCE [LARGE SCALE GENOMIC DNA]</scope>
    <source>
        <strain evidence="17">ATCC 50505</strain>
    </source>
</reference>
<dbReference type="VEuPathDB" id="MicrosporidiaDB:VICG_01769"/>
<evidence type="ECO:0000256" key="10">
    <source>
        <dbReference type="ARBA" id="ARBA00022723"/>
    </source>
</evidence>
<dbReference type="PROSITE" id="PS00802">
    <property type="entry name" value="TRANSKETOLASE_2"/>
    <property type="match status" value="1"/>
</dbReference>
<keyword evidence="13" id="KW-0786">Thiamine pyrophosphate</keyword>
<evidence type="ECO:0000256" key="13">
    <source>
        <dbReference type="ARBA" id="ARBA00023052"/>
    </source>
</evidence>
<dbReference type="Gene3D" id="3.40.50.920">
    <property type="match status" value="1"/>
</dbReference>
<evidence type="ECO:0000256" key="8">
    <source>
        <dbReference type="ARBA" id="ARBA00013152"/>
    </source>
</evidence>
<keyword evidence="17" id="KW-1185">Reference proteome</keyword>
<evidence type="ECO:0000256" key="7">
    <source>
        <dbReference type="ARBA" id="ARBA00011738"/>
    </source>
</evidence>
<dbReference type="InterPro" id="IPR055152">
    <property type="entry name" value="Transketolase-like_C_2"/>
</dbReference>
<evidence type="ECO:0000256" key="12">
    <source>
        <dbReference type="ARBA" id="ARBA00022842"/>
    </source>
</evidence>
<dbReference type="OrthoDB" id="10267175at2759"/>
<feature type="domain" description="Transketolase-like pyrimidine-binding" evidence="15">
    <location>
        <begin position="349"/>
        <end position="520"/>
    </location>
</feature>
<dbReference type="RefSeq" id="XP_007605214.1">
    <property type="nucleotide sequence ID" value="XM_007605152.1"/>
</dbReference>
<comment type="cofactor">
    <cofactor evidence="1">
        <name>Ca(2+)</name>
        <dbReference type="ChEBI" id="CHEBI:29108"/>
    </cofactor>
</comment>
<keyword evidence="12" id="KW-0460">Magnesium</keyword>
<evidence type="ECO:0000256" key="9">
    <source>
        <dbReference type="ARBA" id="ARBA00022679"/>
    </source>
</evidence>
<dbReference type="CDD" id="cd02012">
    <property type="entry name" value="TPP_TK"/>
    <property type="match status" value="1"/>
</dbReference>
<dbReference type="Pfam" id="PF22613">
    <property type="entry name" value="Transketolase_C_1"/>
    <property type="match status" value="1"/>
</dbReference>
<dbReference type="InterPro" id="IPR009014">
    <property type="entry name" value="Transketo_C/PFOR_II"/>
</dbReference>
<dbReference type="Pfam" id="PF00456">
    <property type="entry name" value="Transketolase_N"/>
    <property type="match status" value="1"/>
</dbReference>
<dbReference type="PANTHER" id="PTHR43522:SF2">
    <property type="entry name" value="TRANSKETOLASE 1-RELATED"/>
    <property type="match status" value="1"/>
</dbReference>
<comment type="cofactor">
    <cofactor evidence="5">
        <name>thiamine diphosphate</name>
        <dbReference type="ChEBI" id="CHEBI:58937"/>
    </cofactor>
</comment>
<dbReference type="OMA" id="ADYMRGS"/>
<dbReference type="GeneID" id="19882479"/>
<keyword evidence="9" id="KW-0808">Transferase</keyword>
<dbReference type="Gene3D" id="3.40.50.970">
    <property type="match status" value="2"/>
</dbReference>
<dbReference type="EC" id="2.2.1.1" evidence="8"/>
<dbReference type="InParanoid" id="L2GL11"/>
<evidence type="ECO:0000256" key="11">
    <source>
        <dbReference type="ARBA" id="ARBA00022837"/>
    </source>
</evidence>
<keyword evidence="11" id="KW-0106">Calcium</keyword>
<dbReference type="PANTHER" id="PTHR43522">
    <property type="entry name" value="TRANSKETOLASE"/>
    <property type="match status" value="1"/>
</dbReference>
<comment type="cofactor">
    <cofactor evidence="3">
        <name>Co(2+)</name>
        <dbReference type="ChEBI" id="CHEBI:48828"/>
    </cofactor>
</comment>
<evidence type="ECO:0000256" key="14">
    <source>
        <dbReference type="ARBA" id="ARBA00049473"/>
    </source>
</evidence>
<dbReference type="InterPro" id="IPR020826">
    <property type="entry name" value="Transketolase_BS"/>
</dbReference>
<comment type="subunit">
    <text evidence="7">Homodimer.</text>
</comment>
<accession>L2GL11</accession>